<proteinExistence type="predicted"/>
<evidence type="ECO:0000313" key="2">
    <source>
        <dbReference type="EMBL" id="ODO09564.1"/>
    </source>
</evidence>
<gene>
    <name evidence="2" type="ORF">I350_03167</name>
</gene>
<organism evidence="2 3">
    <name type="scientific">Cryptococcus amylolentus CBS 6273</name>
    <dbReference type="NCBI Taxonomy" id="1296118"/>
    <lineage>
        <taxon>Eukaryota</taxon>
        <taxon>Fungi</taxon>
        <taxon>Dikarya</taxon>
        <taxon>Basidiomycota</taxon>
        <taxon>Agaricomycotina</taxon>
        <taxon>Tremellomycetes</taxon>
        <taxon>Tremellales</taxon>
        <taxon>Cryptococcaceae</taxon>
        <taxon>Cryptococcus</taxon>
    </lineage>
</organism>
<protein>
    <submittedName>
        <fullName evidence="2">Uncharacterized protein</fullName>
    </submittedName>
</protein>
<reference evidence="2 3" key="1">
    <citation type="submission" date="2016-06" db="EMBL/GenBank/DDBJ databases">
        <title>Evolution of pathogenesis and genome organization in the Tremellales.</title>
        <authorList>
            <person name="Cuomo C."/>
            <person name="Litvintseva A."/>
            <person name="Heitman J."/>
            <person name="Chen Y."/>
            <person name="Sun S."/>
            <person name="Springer D."/>
            <person name="Dromer F."/>
            <person name="Young S."/>
            <person name="Zeng Q."/>
            <person name="Chapman S."/>
            <person name="Gujja S."/>
            <person name="Saif S."/>
            <person name="Birren B."/>
        </authorList>
    </citation>
    <scope>NUCLEOTIDE SEQUENCE [LARGE SCALE GENOMIC DNA]</scope>
    <source>
        <strain evidence="2 3">CBS 6273</strain>
    </source>
</reference>
<evidence type="ECO:0000313" key="3">
    <source>
        <dbReference type="Proteomes" id="UP000095149"/>
    </source>
</evidence>
<accession>A0A1E3K8Q1</accession>
<dbReference type="Proteomes" id="UP000095149">
    <property type="component" value="Unassembled WGS sequence"/>
</dbReference>
<feature type="compositionally biased region" description="Basic and acidic residues" evidence="1">
    <location>
        <begin position="1"/>
        <end position="15"/>
    </location>
</feature>
<name>A0A1E3K8Q1_9TREE</name>
<dbReference type="AlphaFoldDB" id="A0A1E3K8Q1"/>
<comment type="caution">
    <text evidence="2">The sequence shown here is derived from an EMBL/GenBank/DDBJ whole genome shotgun (WGS) entry which is preliminary data.</text>
</comment>
<evidence type="ECO:0000256" key="1">
    <source>
        <dbReference type="SAM" id="MobiDB-lite"/>
    </source>
</evidence>
<feature type="region of interest" description="Disordered" evidence="1">
    <location>
        <begin position="1"/>
        <end position="24"/>
    </location>
</feature>
<dbReference type="EMBL" id="MEKH01000004">
    <property type="protein sequence ID" value="ODO09564.1"/>
    <property type="molecule type" value="Genomic_DNA"/>
</dbReference>
<sequence length="69" mass="7191">MSSQDHDALSVKDPRIASSANSTMGEDDAALAKMGYKASLARRWGQLESFAAAFCAMQVSLLIVAGGQG</sequence>